<dbReference type="PANTHER" id="PTHR23517:SF15">
    <property type="entry name" value="PROTON-DEPENDENT OLIGOPEPTIDE FAMILY TRANSPORT PROTEIN"/>
    <property type="match status" value="1"/>
</dbReference>
<dbReference type="KEGG" id="coy:HF329_13490"/>
<accession>A0AAE7D8M4</accession>
<feature type="transmembrane region" description="Helical" evidence="8">
    <location>
        <begin position="323"/>
        <end position="343"/>
    </location>
</feature>
<feature type="transmembrane region" description="Helical" evidence="8">
    <location>
        <begin position="400"/>
        <end position="420"/>
    </location>
</feature>
<feature type="transmembrane region" description="Helical" evidence="8">
    <location>
        <begin position="364"/>
        <end position="385"/>
    </location>
</feature>
<dbReference type="NCBIfam" id="TIGR00924">
    <property type="entry name" value="yjdL_sub1_fam"/>
    <property type="match status" value="1"/>
</dbReference>
<name>A0AAE7D8M4_9BACT</name>
<feature type="transmembrane region" description="Helical" evidence="8">
    <location>
        <begin position="227"/>
        <end position="248"/>
    </location>
</feature>
<evidence type="ECO:0000256" key="5">
    <source>
        <dbReference type="ARBA" id="ARBA00022856"/>
    </source>
</evidence>
<sequence length="585" mass="64307">MPNISRPAAHPKGLYILFATEMWERFNYYGMRAVLILFMTKALLFSKVFAANLYGSYTGLIYLTPLLGGYIADRYWGNKRSIITGGIVMAAGEMILFISASLFHSYASASLSLFFCGLGCMIAGNGFFKPNISSLVGQLYPDGDKRKDTAYTIFYMGINTGGALGPIICGLAGDTGNPADFKWAFLAGGISMIISVIVQVVFHHRYVTSPEGNVLGLTPEQAPVKALQPAVIIGGLALFSLLMIGLLYLDAKVIGYLSWLMLAAVIFIAVTIFGDRTLSYMEKQRIKVIFIVSFFVIFFWAAFEQTGASLTFFTDEQTDRQLHLQIPVWSLQLLSAGLLYILYRLFRKTRRQLPQPADRLLRGTVYALLSLFAAGIAGVNAWLLLQHKSALLLEEIPPSLFLSLGSIYIVLFAPFFAWLWPRLGKYEPAAPVKMAIGLLLLSLGYLWIAFGVKNIAPGTKVSIAWITVTYALHAFGEFCLSPIGLSLVNKLSPLKFSSLLMAVWFLSTAAANKFAGVLSTLYPEKGKTVSFLGYNIQTSYDFFLLFVVMAGVAALVLLMMSKWLSAMMAAPDKTNCQSKITTALT</sequence>
<gene>
    <name evidence="9" type="ORF">HF329_13490</name>
</gene>
<feature type="transmembrane region" description="Helical" evidence="8">
    <location>
        <begin position="185"/>
        <end position="206"/>
    </location>
</feature>
<feature type="transmembrane region" description="Helical" evidence="8">
    <location>
        <begin position="149"/>
        <end position="173"/>
    </location>
</feature>
<evidence type="ECO:0000256" key="1">
    <source>
        <dbReference type="ARBA" id="ARBA00004651"/>
    </source>
</evidence>
<organism evidence="9 10">
    <name type="scientific">Chitinophaga oryzae</name>
    <dbReference type="NCBI Taxonomy" id="2725414"/>
    <lineage>
        <taxon>Bacteria</taxon>
        <taxon>Pseudomonadati</taxon>
        <taxon>Bacteroidota</taxon>
        <taxon>Chitinophagia</taxon>
        <taxon>Chitinophagales</taxon>
        <taxon>Chitinophagaceae</taxon>
        <taxon>Chitinophaga</taxon>
    </lineage>
</organism>
<comment type="subcellular location">
    <subcellularLocation>
        <location evidence="1">Cell membrane</location>
        <topology evidence="1">Multi-pass membrane protein</topology>
    </subcellularLocation>
</comment>
<feature type="transmembrane region" description="Helical" evidence="8">
    <location>
        <begin position="109"/>
        <end position="128"/>
    </location>
</feature>
<reference evidence="10" key="1">
    <citation type="submission" date="2020-04" db="EMBL/GenBank/DDBJ databases">
        <authorList>
            <person name="Kittiwongwattana C."/>
        </authorList>
    </citation>
    <scope>NUCLEOTIDE SEQUENCE [LARGE SCALE GENOMIC DNA]</scope>
    <source>
        <strain evidence="10">1310</strain>
    </source>
</reference>
<keyword evidence="5" id="KW-0571">Peptide transport</keyword>
<dbReference type="Gene3D" id="1.20.1250.20">
    <property type="entry name" value="MFS general substrate transporter like domains"/>
    <property type="match status" value="2"/>
</dbReference>
<dbReference type="PANTHER" id="PTHR23517">
    <property type="entry name" value="RESISTANCE PROTEIN MDTM, PUTATIVE-RELATED-RELATED"/>
    <property type="match status" value="1"/>
</dbReference>
<dbReference type="InterPro" id="IPR000109">
    <property type="entry name" value="POT_fam"/>
</dbReference>
<keyword evidence="3" id="KW-1003">Cell membrane</keyword>
<keyword evidence="2" id="KW-0813">Transport</keyword>
<proteinExistence type="predicted"/>
<dbReference type="GO" id="GO:0015833">
    <property type="term" value="P:peptide transport"/>
    <property type="evidence" value="ECO:0007669"/>
    <property type="project" value="UniProtKB-KW"/>
</dbReference>
<dbReference type="CDD" id="cd17346">
    <property type="entry name" value="MFS_DtpA_like"/>
    <property type="match status" value="1"/>
</dbReference>
<protein>
    <submittedName>
        <fullName evidence="9">Peptide MFS transporter</fullName>
    </submittedName>
</protein>
<dbReference type="SUPFAM" id="SSF103473">
    <property type="entry name" value="MFS general substrate transporter"/>
    <property type="match status" value="2"/>
</dbReference>
<evidence type="ECO:0000256" key="7">
    <source>
        <dbReference type="ARBA" id="ARBA00023136"/>
    </source>
</evidence>
<dbReference type="InterPro" id="IPR050171">
    <property type="entry name" value="MFS_Transporters"/>
</dbReference>
<feature type="transmembrane region" description="Helical" evidence="8">
    <location>
        <begin position="254"/>
        <end position="274"/>
    </location>
</feature>
<evidence type="ECO:0000313" key="9">
    <source>
        <dbReference type="EMBL" id="QJB32283.1"/>
    </source>
</evidence>
<feature type="transmembrane region" description="Helical" evidence="8">
    <location>
        <begin position="432"/>
        <end position="450"/>
    </location>
</feature>
<evidence type="ECO:0000256" key="2">
    <source>
        <dbReference type="ARBA" id="ARBA00022448"/>
    </source>
</evidence>
<dbReference type="GO" id="GO:1904680">
    <property type="term" value="F:peptide transmembrane transporter activity"/>
    <property type="evidence" value="ECO:0007669"/>
    <property type="project" value="InterPro"/>
</dbReference>
<feature type="transmembrane region" description="Helical" evidence="8">
    <location>
        <begin position="82"/>
        <end position="103"/>
    </location>
</feature>
<feature type="transmembrane region" description="Helical" evidence="8">
    <location>
        <begin position="499"/>
        <end position="522"/>
    </location>
</feature>
<feature type="transmembrane region" description="Helical" evidence="8">
    <location>
        <begin position="462"/>
        <end position="487"/>
    </location>
</feature>
<evidence type="ECO:0000313" key="10">
    <source>
        <dbReference type="Proteomes" id="UP000502421"/>
    </source>
</evidence>
<keyword evidence="6 8" id="KW-1133">Transmembrane helix</keyword>
<feature type="transmembrane region" description="Helical" evidence="8">
    <location>
        <begin position="542"/>
        <end position="560"/>
    </location>
</feature>
<keyword evidence="7 8" id="KW-0472">Membrane</keyword>
<dbReference type="InterPro" id="IPR005279">
    <property type="entry name" value="Dipep/tripep_permease"/>
</dbReference>
<dbReference type="AlphaFoldDB" id="A0AAE7D8M4"/>
<dbReference type="EMBL" id="CP051205">
    <property type="protein sequence ID" value="QJB32283.1"/>
    <property type="molecule type" value="Genomic_DNA"/>
</dbReference>
<evidence type="ECO:0000256" key="4">
    <source>
        <dbReference type="ARBA" id="ARBA00022692"/>
    </source>
</evidence>
<keyword evidence="5" id="KW-0653">Protein transport</keyword>
<evidence type="ECO:0000256" key="3">
    <source>
        <dbReference type="ARBA" id="ARBA00022475"/>
    </source>
</evidence>
<feature type="transmembrane region" description="Helical" evidence="8">
    <location>
        <begin position="51"/>
        <end position="70"/>
    </location>
</feature>
<feature type="transmembrane region" description="Helical" evidence="8">
    <location>
        <begin position="286"/>
        <end position="303"/>
    </location>
</feature>
<keyword evidence="4 8" id="KW-0812">Transmembrane</keyword>
<dbReference type="GO" id="GO:0005886">
    <property type="term" value="C:plasma membrane"/>
    <property type="evidence" value="ECO:0007669"/>
    <property type="project" value="UniProtKB-SubCell"/>
</dbReference>
<evidence type="ECO:0000256" key="6">
    <source>
        <dbReference type="ARBA" id="ARBA00022989"/>
    </source>
</evidence>
<dbReference type="InterPro" id="IPR036259">
    <property type="entry name" value="MFS_trans_sf"/>
</dbReference>
<dbReference type="Proteomes" id="UP000502421">
    <property type="component" value="Chromosome"/>
</dbReference>
<dbReference type="Pfam" id="PF00854">
    <property type="entry name" value="PTR2"/>
    <property type="match status" value="2"/>
</dbReference>
<evidence type="ECO:0000256" key="8">
    <source>
        <dbReference type="SAM" id="Phobius"/>
    </source>
</evidence>
<dbReference type="RefSeq" id="WP_168804533.1">
    <property type="nucleotide sequence ID" value="NZ_CP051205.1"/>
</dbReference>